<dbReference type="CDD" id="cd00130">
    <property type="entry name" value="PAS"/>
    <property type="match status" value="1"/>
</dbReference>
<evidence type="ECO:0000313" key="3">
    <source>
        <dbReference type="Proteomes" id="UP000316921"/>
    </source>
</evidence>
<dbReference type="SUPFAM" id="SSF55785">
    <property type="entry name" value="PYP-like sensor domain (PAS domain)"/>
    <property type="match status" value="1"/>
</dbReference>
<feature type="domain" description="PAS fold-3" evidence="1">
    <location>
        <begin position="33"/>
        <end position="103"/>
    </location>
</feature>
<dbReference type="InterPro" id="IPR035965">
    <property type="entry name" value="PAS-like_dom_sf"/>
</dbReference>
<dbReference type="SUPFAM" id="SSF58104">
    <property type="entry name" value="Methyl-accepting chemotaxis protein (MCP) signaling domain"/>
    <property type="match status" value="1"/>
</dbReference>
<dbReference type="Proteomes" id="UP000316921">
    <property type="component" value="Chromosome"/>
</dbReference>
<gene>
    <name evidence="2" type="primary">aer</name>
    <name evidence="2" type="ORF">Pla133_16690</name>
</gene>
<dbReference type="EMBL" id="CP036287">
    <property type="protein sequence ID" value="QDU66593.1"/>
    <property type="molecule type" value="Genomic_DNA"/>
</dbReference>
<dbReference type="Gene3D" id="3.30.450.20">
    <property type="entry name" value="PAS domain"/>
    <property type="match status" value="1"/>
</dbReference>
<proteinExistence type="predicted"/>
<dbReference type="KEGG" id="pbap:Pla133_16690"/>
<dbReference type="Gene3D" id="1.10.287.950">
    <property type="entry name" value="Methyl-accepting chemotaxis protein"/>
    <property type="match status" value="1"/>
</dbReference>
<protein>
    <submittedName>
        <fullName evidence="2">Aerotaxis receptor</fullName>
    </submittedName>
</protein>
<organism evidence="2 3">
    <name type="scientific">Engelhardtia mirabilis</name>
    <dbReference type="NCBI Taxonomy" id="2528011"/>
    <lineage>
        <taxon>Bacteria</taxon>
        <taxon>Pseudomonadati</taxon>
        <taxon>Planctomycetota</taxon>
        <taxon>Planctomycetia</taxon>
        <taxon>Planctomycetia incertae sedis</taxon>
        <taxon>Engelhardtia</taxon>
    </lineage>
</organism>
<dbReference type="InterPro" id="IPR013655">
    <property type="entry name" value="PAS_fold_3"/>
</dbReference>
<dbReference type="NCBIfam" id="TIGR00229">
    <property type="entry name" value="sensory_box"/>
    <property type="match status" value="1"/>
</dbReference>
<reference evidence="2 3" key="1">
    <citation type="submission" date="2019-02" db="EMBL/GenBank/DDBJ databases">
        <title>Deep-cultivation of Planctomycetes and their phenomic and genomic characterization uncovers novel biology.</title>
        <authorList>
            <person name="Wiegand S."/>
            <person name="Jogler M."/>
            <person name="Boedeker C."/>
            <person name="Pinto D."/>
            <person name="Vollmers J."/>
            <person name="Rivas-Marin E."/>
            <person name="Kohn T."/>
            <person name="Peeters S.H."/>
            <person name="Heuer A."/>
            <person name="Rast P."/>
            <person name="Oberbeckmann S."/>
            <person name="Bunk B."/>
            <person name="Jeske O."/>
            <person name="Meyerdierks A."/>
            <person name="Storesund J.E."/>
            <person name="Kallscheuer N."/>
            <person name="Luecker S."/>
            <person name="Lage O.M."/>
            <person name="Pohl T."/>
            <person name="Merkel B.J."/>
            <person name="Hornburger P."/>
            <person name="Mueller R.-W."/>
            <person name="Bruemmer F."/>
            <person name="Labrenz M."/>
            <person name="Spormann A.M."/>
            <person name="Op den Camp H."/>
            <person name="Overmann J."/>
            <person name="Amann R."/>
            <person name="Jetten M.S.M."/>
            <person name="Mascher T."/>
            <person name="Medema M.H."/>
            <person name="Devos D.P."/>
            <person name="Kaster A.-K."/>
            <person name="Ovreas L."/>
            <person name="Rohde M."/>
            <person name="Galperin M.Y."/>
            <person name="Jogler C."/>
        </authorList>
    </citation>
    <scope>NUCLEOTIDE SEQUENCE [LARGE SCALE GENOMIC DNA]</scope>
    <source>
        <strain evidence="2 3">Pla133</strain>
    </source>
</reference>
<keyword evidence="3" id="KW-1185">Reference proteome</keyword>
<name>A0A518BI24_9BACT</name>
<dbReference type="AlphaFoldDB" id="A0A518BI24"/>
<evidence type="ECO:0000259" key="1">
    <source>
        <dbReference type="Pfam" id="PF08447"/>
    </source>
</evidence>
<dbReference type="Pfam" id="PF08447">
    <property type="entry name" value="PAS_3"/>
    <property type="match status" value="1"/>
</dbReference>
<evidence type="ECO:0000313" key="2">
    <source>
        <dbReference type="EMBL" id="QDU66593.1"/>
    </source>
</evidence>
<keyword evidence="2" id="KW-0675">Receptor</keyword>
<dbReference type="InterPro" id="IPR000014">
    <property type="entry name" value="PAS"/>
</dbReference>
<accession>A0A518BI24</accession>
<dbReference type="RefSeq" id="WP_419192240.1">
    <property type="nucleotide sequence ID" value="NZ_CP036287.1"/>
</dbReference>
<sequence>MARSKVVPVDRSADFDLSELFFSTTDPKGRIKSCNDVFLRIAGYPASEAIGAPHSLVRHPDMPRCVFRLLWSYLGAGKPIGAYVKNMTSNGEFYWVFAVALPIESGYLSVRLKPTSGVIPAVEELYAKLLATEAGFGTDTPAAMDASTAQLVEALGTLGYESYDRFMVKSLRSEIMSRRTLMPRTSAAEGSNKTGRMFAILEDLELLDHLRDVANDQARSSDGVSRSVNRIALNSSICAARMDERGRALGVVSEQTSIISGDISREARILETEQSVLDETIEQTSLQVSVATLLVETEAYFLSRSHIADADRAQQIEDFGATCEELSSMLKQSYSAVAGSAAEGVAQLRKSLRTFGAITDRFSRILLTAKVNHVTGRSISETVEGGQQFSGLLDELAGVSNAARASLDELQDLVDSVDRRVKRWNLQAVGA</sequence>